<feature type="non-terminal residue" evidence="1">
    <location>
        <position position="236"/>
    </location>
</feature>
<reference evidence="1" key="1">
    <citation type="submission" date="2021-06" db="EMBL/GenBank/DDBJ databases">
        <authorList>
            <person name="Kallberg Y."/>
            <person name="Tangrot J."/>
            <person name="Rosling A."/>
        </authorList>
    </citation>
    <scope>NUCLEOTIDE SEQUENCE</scope>
    <source>
        <strain evidence="1">IL203A</strain>
    </source>
</reference>
<dbReference type="EMBL" id="CAJVPU010049766">
    <property type="protein sequence ID" value="CAG8758015.1"/>
    <property type="molecule type" value="Genomic_DNA"/>
</dbReference>
<feature type="non-terminal residue" evidence="1">
    <location>
        <position position="1"/>
    </location>
</feature>
<gene>
    <name evidence="1" type="ORF">DHETER_LOCUS15077</name>
</gene>
<dbReference type="Proteomes" id="UP000789702">
    <property type="component" value="Unassembled WGS sequence"/>
</dbReference>
<comment type="caution">
    <text evidence="1">The sequence shown here is derived from an EMBL/GenBank/DDBJ whole genome shotgun (WGS) entry which is preliminary data.</text>
</comment>
<evidence type="ECO:0000313" key="2">
    <source>
        <dbReference type="Proteomes" id="UP000789702"/>
    </source>
</evidence>
<keyword evidence="2" id="KW-1185">Reference proteome</keyword>
<sequence length="236" mass="27380">SENLNDDGTLISEVVEDYNKGFANNIFNSVKHLKTSPLEWNRELYFEDFISVICSNEPGYKKTNKTQIMSLIFKWLLGLDKVLNPILLQIFWWNNSSSVLVKFQLAQMCSKVSAMNDPKDHHFEKLLVYEIAEQKLFELESTDINQLPEWQHEVNKIISLCTKLPEASDIESFHLLQIFSDLISTESIPLDGIKRIIKAAYPEGAQEIFTSKFIKTVFQILNEVKDYVPRKLFIIK</sequence>
<name>A0ACA9QQI1_9GLOM</name>
<evidence type="ECO:0000313" key="1">
    <source>
        <dbReference type="EMBL" id="CAG8758015.1"/>
    </source>
</evidence>
<organism evidence="1 2">
    <name type="scientific">Dentiscutata heterogama</name>
    <dbReference type="NCBI Taxonomy" id="1316150"/>
    <lineage>
        <taxon>Eukaryota</taxon>
        <taxon>Fungi</taxon>
        <taxon>Fungi incertae sedis</taxon>
        <taxon>Mucoromycota</taxon>
        <taxon>Glomeromycotina</taxon>
        <taxon>Glomeromycetes</taxon>
        <taxon>Diversisporales</taxon>
        <taxon>Gigasporaceae</taxon>
        <taxon>Dentiscutata</taxon>
    </lineage>
</organism>
<protein>
    <submittedName>
        <fullName evidence="1">1413_t:CDS:1</fullName>
    </submittedName>
</protein>
<accession>A0ACA9QQI1</accession>
<proteinExistence type="predicted"/>